<evidence type="ECO:0000256" key="8">
    <source>
        <dbReference type="ARBA" id="ARBA00023136"/>
    </source>
</evidence>
<dbReference type="Gene3D" id="3.30.420.270">
    <property type="match status" value="1"/>
</dbReference>
<dbReference type="Proteomes" id="UP000623250">
    <property type="component" value="Unassembled WGS sequence"/>
</dbReference>
<gene>
    <name evidence="13" type="primary">tolR</name>
    <name evidence="13" type="ORF">JDN41_15120</name>
</gene>
<evidence type="ECO:0000256" key="10">
    <source>
        <dbReference type="RuleBase" id="RU003879"/>
    </source>
</evidence>
<protein>
    <submittedName>
        <fullName evidence="13">Protein TolR</fullName>
    </submittedName>
</protein>
<keyword evidence="8 12" id="KW-0472">Membrane</keyword>
<dbReference type="AlphaFoldDB" id="A0A8I1GHD7"/>
<evidence type="ECO:0000256" key="7">
    <source>
        <dbReference type="ARBA" id="ARBA00022989"/>
    </source>
</evidence>
<feature type="transmembrane region" description="Helical" evidence="12">
    <location>
        <begin position="27"/>
        <end position="52"/>
    </location>
</feature>
<sequence>MGMSLQAGASGPSGARRRRGRKHKPMAEINVTPFVDVMLVLLIIFMVAAPLLTAGVPVDLPKSEGAALQSDSEPLTLTVDPQGRIFIQETEISFEGLQAKLQAITEARKGMDEAIYVRGDKTTNYGELMRVMGRIAAAGYKKLSLVTELDDKR</sequence>
<dbReference type="PANTHER" id="PTHR30558:SF7">
    <property type="entry name" value="TOL-PAL SYSTEM PROTEIN TOLR"/>
    <property type="match status" value="1"/>
</dbReference>
<evidence type="ECO:0000256" key="11">
    <source>
        <dbReference type="SAM" id="MobiDB-lite"/>
    </source>
</evidence>
<comment type="caution">
    <text evidence="13">The sequence shown here is derived from an EMBL/GenBank/DDBJ whole genome shotgun (WGS) entry which is preliminary data.</text>
</comment>
<proteinExistence type="inferred from homology"/>
<comment type="similarity">
    <text evidence="2 10">Belongs to the ExbD/TolR family.</text>
</comment>
<evidence type="ECO:0000256" key="9">
    <source>
        <dbReference type="ARBA" id="ARBA00023306"/>
    </source>
</evidence>
<evidence type="ECO:0000256" key="3">
    <source>
        <dbReference type="ARBA" id="ARBA00022475"/>
    </source>
</evidence>
<evidence type="ECO:0000256" key="4">
    <source>
        <dbReference type="ARBA" id="ARBA00022519"/>
    </source>
</evidence>
<evidence type="ECO:0000313" key="14">
    <source>
        <dbReference type="Proteomes" id="UP000623250"/>
    </source>
</evidence>
<keyword evidence="10" id="KW-0813">Transport</keyword>
<dbReference type="GO" id="GO:0051301">
    <property type="term" value="P:cell division"/>
    <property type="evidence" value="ECO:0007669"/>
    <property type="project" value="UniProtKB-KW"/>
</dbReference>
<evidence type="ECO:0000256" key="5">
    <source>
        <dbReference type="ARBA" id="ARBA00022618"/>
    </source>
</evidence>
<dbReference type="PANTHER" id="PTHR30558">
    <property type="entry name" value="EXBD MEMBRANE COMPONENT OF PMF-DRIVEN MACROMOLECULE IMPORT SYSTEM"/>
    <property type="match status" value="1"/>
</dbReference>
<dbReference type="RefSeq" id="WP_037237256.1">
    <property type="nucleotide sequence ID" value="NZ_JAEMUK010000082.1"/>
</dbReference>
<keyword evidence="3" id="KW-1003">Cell membrane</keyword>
<name>A0A8I1GHD7_9HYPH</name>
<dbReference type="InterPro" id="IPR003400">
    <property type="entry name" value="ExbD"/>
</dbReference>
<dbReference type="GO" id="GO:0022857">
    <property type="term" value="F:transmembrane transporter activity"/>
    <property type="evidence" value="ECO:0007669"/>
    <property type="project" value="InterPro"/>
</dbReference>
<evidence type="ECO:0000256" key="12">
    <source>
        <dbReference type="SAM" id="Phobius"/>
    </source>
</evidence>
<evidence type="ECO:0000256" key="6">
    <source>
        <dbReference type="ARBA" id="ARBA00022692"/>
    </source>
</evidence>
<keyword evidence="10" id="KW-0653">Protein transport</keyword>
<comment type="subcellular location">
    <subcellularLocation>
        <location evidence="1">Cell membrane</location>
        <topology evidence="1">Single-pass membrane protein</topology>
    </subcellularLocation>
    <subcellularLocation>
        <location evidence="10">Cell membrane</location>
        <topology evidence="10">Single-pass type II membrane protein</topology>
    </subcellularLocation>
</comment>
<keyword evidence="4" id="KW-0997">Cell inner membrane</keyword>
<dbReference type="InterPro" id="IPR014168">
    <property type="entry name" value="Tol-Pal_TolR"/>
</dbReference>
<organism evidence="13 14">
    <name type="scientific">Rhodomicrobium udaipurense</name>
    <dbReference type="NCBI Taxonomy" id="1202716"/>
    <lineage>
        <taxon>Bacteria</taxon>
        <taxon>Pseudomonadati</taxon>
        <taxon>Pseudomonadota</taxon>
        <taxon>Alphaproteobacteria</taxon>
        <taxon>Hyphomicrobiales</taxon>
        <taxon>Hyphomicrobiaceae</taxon>
        <taxon>Rhodomicrobium</taxon>
    </lineage>
</organism>
<keyword evidence="9" id="KW-0131">Cell cycle</keyword>
<dbReference type="NCBIfam" id="TIGR02801">
    <property type="entry name" value="tolR"/>
    <property type="match status" value="1"/>
</dbReference>
<keyword evidence="7 12" id="KW-1133">Transmembrane helix</keyword>
<dbReference type="EMBL" id="JAEMUK010000082">
    <property type="protein sequence ID" value="MBJ7544883.1"/>
    <property type="molecule type" value="Genomic_DNA"/>
</dbReference>
<keyword evidence="14" id="KW-1185">Reference proteome</keyword>
<reference evidence="13 14" key="1">
    <citation type="submission" date="2020-12" db="EMBL/GenBank/DDBJ databases">
        <title>Revised draft genomes of Rhodomicrobium vannielii ATCC 17100 and Rhodomicrobium udaipurense JA643.</title>
        <authorList>
            <person name="Conners E.M."/>
            <person name="Davenport E.J."/>
            <person name="Bose A."/>
        </authorList>
    </citation>
    <scope>NUCLEOTIDE SEQUENCE [LARGE SCALE GENOMIC DNA]</scope>
    <source>
        <strain evidence="13 14">JA643</strain>
    </source>
</reference>
<dbReference type="Pfam" id="PF02472">
    <property type="entry name" value="ExbD"/>
    <property type="match status" value="1"/>
</dbReference>
<dbReference type="GO" id="GO:0015031">
    <property type="term" value="P:protein transport"/>
    <property type="evidence" value="ECO:0007669"/>
    <property type="project" value="UniProtKB-KW"/>
</dbReference>
<evidence type="ECO:0000313" key="13">
    <source>
        <dbReference type="EMBL" id="MBJ7544883.1"/>
    </source>
</evidence>
<accession>A0A8I1GHD7</accession>
<keyword evidence="6 10" id="KW-0812">Transmembrane</keyword>
<evidence type="ECO:0000256" key="2">
    <source>
        <dbReference type="ARBA" id="ARBA00005811"/>
    </source>
</evidence>
<evidence type="ECO:0000256" key="1">
    <source>
        <dbReference type="ARBA" id="ARBA00004162"/>
    </source>
</evidence>
<feature type="region of interest" description="Disordered" evidence="11">
    <location>
        <begin position="1"/>
        <end position="23"/>
    </location>
</feature>
<keyword evidence="5" id="KW-0132">Cell division</keyword>
<dbReference type="GO" id="GO:0005886">
    <property type="term" value="C:plasma membrane"/>
    <property type="evidence" value="ECO:0007669"/>
    <property type="project" value="UniProtKB-SubCell"/>
</dbReference>